<proteinExistence type="predicted"/>
<dbReference type="InterPro" id="IPR029058">
    <property type="entry name" value="AB_hydrolase_fold"/>
</dbReference>
<comment type="caution">
    <text evidence="3">The sequence shown here is derived from an EMBL/GenBank/DDBJ whole genome shotgun (WGS) entry which is preliminary data.</text>
</comment>
<dbReference type="GO" id="GO:0004252">
    <property type="term" value="F:serine-type endopeptidase activity"/>
    <property type="evidence" value="ECO:0007669"/>
    <property type="project" value="InterPro"/>
</dbReference>
<dbReference type="InterPro" id="IPR050261">
    <property type="entry name" value="FrsA_esterase"/>
</dbReference>
<accession>A0A2M9FX07</accession>
<evidence type="ECO:0000313" key="3">
    <source>
        <dbReference type="EMBL" id="PJK27983.1"/>
    </source>
</evidence>
<keyword evidence="1" id="KW-0378">Hydrolase</keyword>
<name>A0A2M9FX07_9PROT</name>
<dbReference type="GO" id="GO:0006508">
    <property type="term" value="P:proteolysis"/>
    <property type="evidence" value="ECO:0007669"/>
    <property type="project" value="InterPro"/>
</dbReference>
<dbReference type="InterPro" id="IPR002471">
    <property type="entry name" value="Pept_S9_AS"/>
</dbReference>
<gene>
    <name evidence="3" type="ORF">CVT23_19845</name>
</gene>
<reference evidence="3 4" key="1">
    <citation type="submission" date="2017-11" db="EMBL/GenBank/DDBJ databases">
        <title>Draft genome sequence of Rhizobiales bacterium SY3-13.</title>
        <authorList>
            <person name="Sun C."/>
        </authorList>
    </citation>
    <scope>NUCLEOTIDE SEQUENCE [LARGE SCALE GENOMIC DNA]</scope>
    <source>
        <strain evidence="3 4">SY3-13</strain>
    </source>
</reference>
<dbReference type="PROSITE" id="PS00708">
    <property type="entry name" value="PRO_ENDOPEP_SER"/>
    <property type="match status" value="1"/>
</dbReference>
<evidence type="ECO:0000259" key="2">
    <source>
        <dbReference type="Pfam" id="PF01738"/>
    </source>
</evidence>
<feature type="domain" description="Dienelactone hydrolase" evidence="2">
    <location>
        <begin position="66"/>
        <end position="244"/>
    </location>
</feature>
<sequence length="342" mass="38049">MWSRCRRPAPDMGSIAMAEARQKAQDGHTVSFRSWNPYMPRDMAEGARDRPIEAQGTLYLPAGEAPPGGWPGVVIAQGLGGPMRNREMAYGRWLAEHGHATLVLDSYASRNIRGPETWKALRLTTAMVLADAFGALAYLGSRPEIDGERVAIKGYSYGGMVSQVAAFEPIRDLYQPEGGGFAAHIAYYSCSVVRMKEPETTGAPVLIMIGERDRNVSVERTQKIAEDLRRGGSDVRLKVFDCYHQWDGDDVEPRRFGFHLRHCHVELQPDGELRVEESGRKIDGPLSRLLFLATHVSSRGYTIQKNREVTRRSNAEVLDFLDGLRRGPISRAGQARRAGQGR</sequence>
<dbReference type="EMBL" id="PHIG01000052">
    <property type="protein sequence ID" value="PJK27983.1"/>
    <property type="molecule type" value="Genomic_DNA"/>
</dbReference>
<dbReference type="Gene3D" id="3.40.50.1820">
    <property type="entry name" value="alpha/beta hydrolase"/>
    <property type="match status" value="1"/>
</dbReference>
<dbReference type="PANTHER" id="PTHR22946">
    <property type="entry name" value="DIENELACTONE HYDROLASE DOMAIN-CONTAINING PROTEIN-RELATED"/>
    <property type="match status" value="1"/>
</dbReference>
<keyword evidence="4" id="KW-1185">Reference proteome</keyword>
<organism evidence="3 4">
    <name type="scientific">Minwuia thermotolerans</name>
    <dbReference type="NCBI Taxonomy" id="2056226"/>
    <lineage>
        <taxon>Bacteria</taxon>
        <taxon>Pseudomonadati</taxon>
        <taxon>Pseudomonadota</taxon>
        <taxon>Alphaproteobacteria</taxon>
        <taxon>Minwuiales</taxon>
        <taxon>Minwuiaceae</taxon>
        <taxon>Minwuia</taxon>
    </lineage>
</organism>
<evidence type="ECO:0000256" key="1">
    <source>
        <dbReference type="ARBA" id="ARBA00022801"/>
    </source>
</evidence>
<dbReference type="Proteomes" id="UP000229498">
    <property type="component" value="Unassembled WGS sequence"/>
</dbReference>
<dbReference type="Pfam" id="PF01738">
    <property type="entry name" value="DLH"/>
    <property type="match status" value="1"/>
</dbReference>
<dbReference type="SUPFAM" id="SSF53474">
    <property type="entry name" value="alpha/beta-Hydrolases"/>
    <property type="match status" value="1"/>
</dbReference>
<dbReference type="OrthoDB" id="9771666at2"/>
<dbReference type="InterPro" id="IPR002925">
    <property type="entry name" value="Dienelactn_hydro"/>
</dbReference>
<dbReference type="AlphaFoldDB" id="A0A2M9FX07"/>
<evidence type="ECO:0000313" key="4">
    <source>
        <dbReference type="Proteomes" id="UP000229498"/>
    </source>
</evidence>
<protein>
    <recommendedName>
        <fullName evidence="2">Dienelactone hydrolase domain-containing protein</fullName>
    </recommendedName>
</protein>